<dbReference type="Proteomes" id="UP000677228">
    <property type="component" value="Unassembled WGS sequence"/>
</dbReference>
<dbReference type="EMBL" id="CAJNOK010028658">
    <property type="protein sequence ID" value="CAF1437526.1"/>
    <property type="molecule type" value="Genomic_DNA"/>
</dbReference>
<name>A0A8S2SQB3_9BILA</name>
<protein>
    <submittedName>
        <fullName evidence="3">Uncharacterized protein</fullName>
    </submittedName>
</protein>
<dbReference type="EMBL" id="CAJOBA010050455">
    <property type="protein sequence ID" value="CAF4234490.1"/>
    <property type="molecule type" value="Genomic_DNA"/>
</dbReference>
<dbReference type="AlphaFoldDB" id="A0A8S2SQB3"/>
<gene>
    <name evidence="2" type="ORF">OVA965_LOCUS34305</name>
    <name evidence="3" type="ORF">TMI583_LOCUS35221</name>
</gene>
<feature type="non-terminal residue" evidence="3">
    <location>
        <position position="1"/>
    </location>
</feature>
<organism evidence="3 4">
    <name type="scientific">Didymodactylos carnosus</name>
    <dbReference type="NCBI Taxonomy" id="1234261"/>
    <lineage>
        <taxon>Eukaryota</taxon>
        <taxon>Metazoa</taxon>
        <taxon>Spiralia</taxon>
        <taxon>Gnathifera</taxon>
        <taxon>Rotifera</taxon>
        <taxon>Eurotatoria</taxon>
        <taxon>Bdelloidea</taxon>
        <taxon>Philodinida</taxon>
        <taxon>Philodinidae</taxon>
        <taxon>Didymodactylos</taxon>
    </lineage>
</organism>
<sequence>YPVSEYEAHLDRKTEDDEDEDDRKLTHSFTIT</sequence>
<feature type="compositionally biased region" description="Basic and acidic residues" evidence="1">
    <location>
        <begin position="1"/>
        <end position="15"/>
    </location>
</feature>
<dbReference type="Proteomes" id="UP000682733">
    <property type="component" value="Unassembled WGS sequence"/>
</dbReference>
<feature type="region of interest" description="Disordered" evidence="1">
    <location>
        <begin position="1"/>
        <end position="32"/>
    </location>
</feature>
<reference evidence="3" key="1">
    <citation type="submission" date="2021-02" db="EMBL/GenBank/DDBJ databases">
        <authorList>
            <person name="Nowell W R."/>
        </authorList>
    </citation>
    <scope>NUCLEOTIDE SEQUENCE</scope>
</reference>
<proteinExistence type="predicted"/>
<comment type="caution">
    <text evidence="3">The sequence shown here is derived from an EMBL/GenBank/DDBJ whole genome shotgun (WGS) entry which is preliminary data.</text>
</comment>
<evidence type="ECO:0000313" key="4">
    <source>
        <dbReference type="Proteomes" id="UP000682733"/>
    </source>
</evidence>
<accession>A0A8S2SQB3</accession>
<evidence type="ECO:0000313" key="3">
    <source>
        <dbReference type="EMBL" id="CAF4234490.1"/>
    </source>
</evidence>
<evidence type="ECO:0000313" key="2">
    <source>
        <dbReference type="EMBL" id="CAF1437526.1"/>
    </source>
</evidence>
<evidence type="ECO:0000256" key="1">
    <source>
        <dbReference type="SAM" id="MobiDB-lite"/>
    </source>
</evidence>